<dbReference type="OrthoDB" id="5588185at2759"/>
<feature type="non-terminal residue" evidence="1">
    <location>
        <position position="172"/>
    </location>
</feature>
<evidence type="ECO:0000313" key="2">
    <source>
        <dbReference type="Proteomes" id="UP000789759"/>
    </source>
</evidence>
<organism evidence="1 2">
    <name type="scientific">Cetraspora pellucida</name>
    <dbReference type="NCBI Taxonomy" id="1433469"/>
    <lineage>
        <taxon>Eukaryota</taxon>
        <taxon>Fungi</taxon>
        <taxon>Fungi incertae sedis</taxon>
        <taxon>Mucoromycota</taxon>
        <taxon>Glomeromycotina</taxon>
        <taxon>Glomeromycetes</taxon>
        <taxon>Diversisporales</taxon>
        <taxon>Gigasporaceae</taxon>
        <taxon>Cetraspora</taxon>
    </lineage>
</organism>
<dbReference type="Proteomes" id="UP000789759">
    <property type="component" value="Unassembled WGS sequence"/>
</dbReference>
<gene>
    <name evidence="1" type="ORF">CPELLU_LOCUS21705</name>
</gene>
<name>A0A9N9PNA2_9GLOM</name>
<sequence>VAGFQIATPNSSLHGLALSTKYTGMVWLTLETDNKLVLIDPMVTSATDAPKVIKEIDVPQPGNGPHYIGEYETDLWVSLKESYDVLRINYENPTDYNIYKGVPHPIFVAQHPINKMFYSSEDDSSKIMKINPITNETTQMTVNASAGATPVGMISGPNGIWFTLLGNETVGT</sequence>
<protein>
    <submittedName>
        <fullName evidence="1">21821_t:CDS:1</fullName>
    </submittedName>
</protein>
<keyword evidence="2" id="KW-1185">Reference proteome</keyword>
<dbReference type="SUPFAM" id="SSF63825">
    <property type="entry name" value="YWTD domain"/>
    <property type="match status" value="1"/>
</dbReference>
<reference evidence="1" key="1">
    <citation type="submission" date="2021-06" db="EMBL/GenBank/DDBJ databases">
        <authorList>
            <person name="Kallberg Y."/>
            <person name="Tangrot J."/>
            <person name="Rosling A."/>
        </authorList>
    </citation>
    <scope>NUCLEOTIDE SEQUENCE</scope>
    <source>
        <strain evidence="1">FL966</strain>
    </source>
</reference>
<feature type="non-terminal residue" evidence="1">
    <location>
        <position position="1"/>
    </location>
</feature>
<evidence type="ECO:0000313" key="1">
    <source>
        <dbReference type="EMBL" id="CAG8838386.1"/>
    </source>
</evidence>
<accession>A0A9N9PNA2</accession>
<proteinExistence type="predicted"/>
<dbReference type="InterPro" id="IPR015943">
    <property type="entry name" value="WD40/YVTN_repeat-like_dom_sf"/>
</dbReference>
<dbReference type="Gene3D" id="2.130.10.10">
    <property type="entry name" value="YVTN repeat-like/Quinoprotein amine dehydrogenase"/>
    <property type="match status" value="1"/>
</dbReference>
<dbReference type="AlphaFoldDB" id="A0A9N9PNA2"/>
<comment type="caution">
    <text evidence="1">The sequence shown here is derived from an EMBL/GenBank/DDBJ whole genome shotgun (WGS) entry which is preliminary data.</text>
</comment>
<dbReference type="EMBL" id="CAJVQA010084035">
    <property type="protein sequence ID" value="CAG8838386.1"/>
    <property type="molecule type" value="Genomic_DNA"/>
</dbReference>